<keyword evidence="1" id="KW-1133">Transmembrane helix</keyword>
<evidence type="ECO:0000313" key="2">
    <source>
        <dbReference type="EMBL" id="KAB5590034.1"/>
    </source>
</evidence>
<dbReference type="OrthoDB" id="193478at2759"/>
<feature type="transmembrane region" description="Helical" evidence="1">
    <location>
        <begin position="326"/>
        <end position="347"/>
    </location>
</feature>
<evidence type="ECO:0008006" key="4">
    <source>
        <dbReference type="Google" id="ProtNLM"/>
    </source>
</evidence>
<dbReference type="Pfam" id="PF10067">
    <property type="entry name" value="DUF2306"/>
    <property type="match status" value="1"/>
</dbReference>
<proteinExistence type="predicted"/>
<comment type="caution">
    <text evidence="2">The sequence shown here is derived from an EMBL/GenBank/DDBJ whole genome shotgun (WGS) entry which is preliminary data.</text>
</comment>
<feature type="transmembrane region" description="Helical" evidence="1">
    <location>
        <begin position="141"/>
        <end position="161"/>
    </location>
</feature>
<accession>A0A5N5QED8</accession>
<dbReference type="EMBL" id="SSOP01000205">
    <property type="protein sequence ID" value="KAB5590034.1"/>
    <property type="molecule type" value="Genomic_DNA"/>
</dbReference>
<feature type="transmembrane region" description="Helical" evidence="1">
    <location>
        <begin position="173"/>
        <end position="193"/>
    </location>
</feature>
<dbReference type="InterPro" id="IPR018750">
    <property type="entry name" value="DUF2306_membrane"/>
</dbReference>
<dbReference type="AlphaFoldDB" id="A0A5N5QED8"/>
<gene>
    <name evidence="2" type="ORF">CTheo_6529</name>
</gene>
<protein>
    <recommendedName>
        <fullName evidence="4">Transmembrane protein</fullName>
    </recommendedName>
</protein>
<keyword evidence="1" id="KW-0472">Membrane</keyword>
<evidence type="ECO:0000256" key="1">
    <source>
        <dbReference type="SAM" id="Phobius"/>
    </source>
</evidence>
<name>A0A5N5QED8_9AGAM</name>
<keyword evidence="1" id="KW-0812">Transmembrane</keyword>
<feature type="transmembrane region" description="Helical" evidence="1">
    <location>
        <begin position="205"/>
        <end position="229"/>
    </location>
</feature>
<reference evidence="2 3" key="1">
    <citation type="journal article" date="2019" name="Fungal Biol. Biotechnol.">
        <title>Draft genome sequence of fastidious pathogen Ceratobasidium theobromae, which causes vascular-streak dieback in Theobroma cacao.</title>
        <authorList>
            <person name="Ali S.S."/>
            <person name="Asman A."/>
            <person name="Shao J."/>
            <person name="Firmansyah A.P."/>
            <person name="Susilo A.W."/>
            <person name="Rosmana A."/>
            <person name="McMahon P."/>
            <person name="Junaid M."/>
            <person name="Guest D."/>
            <person name="Kheng T.Y."/>
            <person name="Meinhardt L.W."/>
            <person name="Bailey B.A."/>
        </authorList>
    </citation>
    <scope>NUCLEOTIDE SEQUENCE [LARGE SCALE GENOMIC DNA]</scope>
    <source>
        <strain evidence="2 3">CT2</strain>
    </source>
</reference>
<organism evidence="2 3">
    <name type="scientific">Ceratobasidium theobromae</name>
    <dbReference type="NCBI Taxonomy" id="1582974"/>
    <lineage>
        <taxon>Eukaryota</taxon>
        <taxon>Fungi</taxon>
        <taxon>Dikarya</taxon>
        <taxon>Basidiomycota</taxon>
        <taxon>Agaricomycotina</taxon>
        <taxon>Agaricomycetes</taxon>
        <taxon>Cantharellales</taxon>
        <taxon>Ceratobasidiaceae</taxon>
        <taxon>Ceratobasidium</taxon>
    </lineage>
</organism>
<dbReference type="Proteomes" id="UP000383932">
    <property type="component" value="Unassembled WGS sequence"/>
</dbReference>
<sequence length="378" mass="41879">MSNLSSHKESAQPLGPLPTYASSVTSPHYKMPYIPNDTVFRPVYDPHMPQEWLGQEEGKQSSRTPAGFTYSQSIDVAARRGPWWKFGFERGLSVGLFVFFAGAVVGFALSRTPLINFYKLLKLTTPGEGYWYLRPPFKASVIVHIVTCLPASFFSVFCFLPMTWARWPRFHGVLGYIVSVLLVVSCACGAVLGRRAQGGDLNVQSGVYMLASATAGAVIMGCITARRGAIDEHREWMLRAWFYNGTFVTTRVTALISAQVITAINSYYSLWKCVEVGYVLKSAGALAQAYPQCGTPSALQDPHSARVAVHASWHEGKLGRGSAIRASFGMSLWVAMILHFVGIELYLRMTMAESKRLREWSEQRANASAQAELPRRMP</sequence>
<feature type="transmembrane region" description="Helical" evidence="1">
    <location>
        <begin position="92"/>
        <end position="110"/>
    </location>
</feature>
<evidence type="ECO:0000313" key="3">
    <source>
        <dbReference type="Proteomes" id="UP000383932"/>
    </source>
</evidence>
<keyword evidence="3" id="KW-1185">Reference proteome</keyword>
<feature type="transmembrane region" description="Helical" evidence="1">
    <location>
        <begin position="241"/>
        <end position="261"/>
    </location>
</feature>